<evidence type="ECO:0000256" key="1">
    <source>
        <dbReference type="ARBA" id="ARBA00022801"/>
    </source>
</evidence>
<dbReference type="PANTHER" id="PTHR45766:SF6">
    <property type="entry name" value="SWI_SNF-RELATED MATRIX-ASSOCIATED ACTIN-DEPENDENT REGULATOR OF CHROMATIN SUBFAMILY A-LIKE PROTEIN 1"/>
    <property type="match status" value="1"/>
</dbReference>
<accession>A0A2S8FA64</accession>
<dbReference type="InterPro" id="IPR014001">
    <property type="entry name" value="Helicase_ATP-bd"/>
</dbReference>
<evidence type="ECO:0000313" key="4">
    <source>
        <dbReference type="Proteomes" id="UP000239388"/>
    </source>
</evidence>
<gene>
    <name evidence="3" type="ORF">C5Y98_22635</name>
</gene>
<dbReference type="Pfam" id="PF00271">
    <property type="entry name" value="Helicase_C"/>
    <property type="match status" value="1"/>
</dbReference>
<dbReference type="InterPro" id="IPR001650">
    <property type="entry name" value="Helicase_C-like"/>
</dbReference>
<dbReference type="RefSeq" id="WP_105357685.1">
    <property type="nucleotide sequence ID" value="NZ_PUIB01000023.1"/>
</dbReference>
<dbReference type="OrthoDB" id="9760715at2"/>
<feature type="domain" description="Helicase ATP-binding" evidence="2">
    <location>
        <begin position="18"/>
        <end position="343"/>
    </location>
</feature>
<reference evidence="3 4" key="1">
    <citation type="submission" date="2018-02" db="EMBL/GenBank/DDBJ databases">
        <title>Comparative genomes isolates from brazilian mangrove.</title>
        <authorList>
            <person name="Araujo J.E."/>
            <person name="Taketani R.G."/>
            <person name="Silva M.C.P."/>
            <person name="Loureco M.V."/>
            <person name="Andreote F.D."/>
        </authorList>
    </citation>
    <scope>NUCLEOTIDE SEQUENCE [LARGE SCALE GENOMIC DNA]</scope>
    <source>
        <strain evidence="3 4">NAP PRIS-MGV</strain>
    </source>
</reference>
<sequence length="1099" mass="124321">MTSLGAAMEQIRPDSAAVLAGLKDFQRDTVEYAFRRLYLDEDCTRRFLVADEVGLGKTLVARGVIAKTIDYLWDRAERIDVVYVCSNTDIARQNIQRLNVTGCEDFSLSSRITLLPITVGDMQHRRVNFISFTPGTSFDLKDSAGMSRERELLYWLLDDPWGLSFNKATRVLHAYAGVEGFRKRVSRFRDYHKLHPQIAEQFAKNVSERADLKTAWDAVCEAMPRADREVPAEVGRQRNKLIGDLRRLLAETCLHWLEPDLIILDEFQRFKHLMQGDSVDASEAAQLAEHLFSFQQASDDAATAARVLLLSATPYKMYTQNRETDSEDHYQDFQTTLDFLLHDEGKQVDFRDRLTEYREELFRLAEFGAVNLADVKGRLEASLRHVMVRTERLALKADRNGMLVEIPAKDVVLTQSDVAQYLNLQRVAERLGHADVLEYWKSSPYLLNFMEEYDLKRKLKTAVAAEPDAELAKRVGELGSGLLRRDELERYDRLDPSNSRLRSLHDDTVGRQAWQLLWIPPALPYYQGSGAYRDPALQRFTKRLVFSSWRVVPKAIASVLSYEAERQMMQTFRRKAQNTAEARKKRRGLLRFSFSRGRPTGLPVLGITYPSVYLAEHFDPLRWKATAESNGGLITSDEIISRVSQQLIEPLRQLFRKHGCDDEAIDERWYSLTPLLLDLEFDSGETRSWLEHSDLDSRWRGSLTAEQDASAGWSEHVDIVLRVLSTGEKLGRAPKDLSTVIAQIAVAGPGVAAFRALKRIGTVSGGGRGGDIRGSAGPVAHAILHLFNLPEVMYLLRDRKKRIPYWQSVLRYCVAGNLQSVLDEYAHILVESLGLIGSTADKIAQEVGKAMIDALTIRTATAKADMISANRRRVMMDDENAMRMRTRFAMRFGDQDSEDSAEPTRADSVRKAFNSPFWPFVLATTSVGQEGLDFHPYCHAVVHWNLPSNPVDLEQREGRVHRYKGHALRKNIASQFSSNVGNGDADPWTAMFQAAREGRPADENDLYPFWIAPNGEAKIERHVPALPHSRDLVQKASLGRALLLYRMVFGQNRQEDLVTYLATNLPPEKLEEIAAACRVDLSPPGNFGADSDQVCGEIG</sequence>
<dbReference type="InterPro" id="IPR027417">
    <property type="entry name" value="P-loop_NTPase"/>
</dbReference>
<proteinExistence type="predicted"/>
<protein>
    <recommendedName>
        <fullName evidence="2">Helicase ATP-binding domain-containing protein</fullName>
    </recommendedName>
</protein>
<keyword evidence="1" id="KW-0378">Hydrolase</keyword>
<dbReference type="GO" id="GO:0016787">
    <property type="term" value="F:hydrolase activity"/>
    <property type="evidence" value="ECO:0007669"/>
    <property type="project" value="UniProtKB-KW"/>
</dbReference>
<name>A0A2S8FA64_9BACT</name>
<dbReference type="PANTHER" id="PTHR45766">
    <property type="entry name" value="DNA ANNEALING HELICASE AND ENDONUCLEASE ZRANB3 FAMILY MEMBER"/>
    <property type="match status" value="1"/>
</dbReference>
<dbReference type="SMART" id="SM00487">
    <property type="entry name" value="DEXDc"/>
    <property type="match status" value="1"/>
</dbReference>
<dbReference type="Proteomes" id="UP000239388">
    <property type="component" value="Unassembled WGS sequence"/>
</dbReference>
<dbReference type="Gene3D" id="3.40.50.300">
    <property type="entry name" value="P-loop containing nucleotide triphosphate hydrolases"/>
    <property type="match status" value="2"/>
</dbReference>
<dbReference type="EMBL" id="PUIB01000023">
    <property type="protein sequence ID" value="PQO29010.1"/>
    <property type="molecule type" value="Genomic_DNA"/>
</dbReference>
<organism evidence="3 4">
    <name type="scientific">Blastopirellula marina</name>
    <dbReference type="NCBI Taxonomy" id="124"/>
    <lineage>
        <taxon>Bacteria</taxon>
        <taxon>Pseudomonadati</taxon>
        <taxon>Planctomycetota</taxon>
        <taxon>Planctomycetia</taxon>
        <taxon>Pirellulales</taxon>
        <taxon>Pirellulaceae</taxon>
        <taxon>Blastopirellula</taxon>
    </lineage>
</organism>
<dbReference type="SUPFAM" id="SSF52540">
    <property type="entry name" value="P-loop containing nucleoside triphosphate hydrolases"/>
    <property type="match status" value="2"/>
</dbReference>
<evidence type="ECO:0000259" key="2">
    <source>
        <dbReference type="SMART" id="SM00487"/>
    </source>
</evidence>
<comment type="caution">
    <text evidence="3">The sequence shown here is derived from an EMBL/GenBank/DDBJ whole genome shotgun (WGS) entry which is preliminary data.</text>
</comment>
<dbReference type="AlphaFoldDB" id="A0A2S8FA64"/>
<evidence type="ECO:0000313" key="3">
    <source>
        <dbReference type="EMBL" id="PQO29010.1"/>
    </source>
</evidence>